<dbReference type="InterPro" id="IPR029058">
    <property type="entry name" value="AB_hydrolase_fold"/>
</dbReference>
<organism evidence="2 3">
    <name type="scientific">Syncephalis pseudoplumigaleata</name>
    <dbReference type="NCBI Taxonomy" id="1712513"/>
    <lineage>
        <taxon>Eukaryota</taxon>
        <taxon>Fungi</taxon>
        <taxon>Fungi incertae sedis</taxon>
        <taxon>Zoopagomycota</taxon>
        <taxon>Zoopagomycotina</taxon>
        <taxon>Zoopagomycetes</taxon>
        <taxon>Zoopagales</taxon>
        <taxon>Piptocephalidaceae</taxon>
        <taxon>Syncephalis</taxon>
    </lineage>
</organism>
<dbReference type="GO" id="GO:0006629">
    <property type="term" value="P:lipid metabolic process"/>
    <property type="evidence" value="ECO:0007669"/>
    <property type="project" value="InterPro"/>
</dbReference>
<keyword evidence="3" id="KW-1185">Reference proteome</keyword>
<dbReference type="InterPro" id="IPR051218">
    <property type="entry name" value="Sec_MonoDiacylglyc_Lipase"/>
</dbReference>
<accession>A0A4P9Z1C6</accession>
<evidence type="ECO:0000313" key="2">
    <source>
        <dbReference type="EMBL" id="RKP26105.1"/>
    </source>
</evidence>
<feature type="domain" description="Fungal lipase-type" evidence="1">
    <location>
        <begin position="85"/>
        <end position="231"/>
    </location>
</feature>
<name>A0A4P9Z1C6_9FUNG</name>
<sequence length="316" mass="35303">MVVKGPFNFNERYNVDIVFRYAILASLPYCPQEKAEIITSGMQVFDRMGASQPILTGRQEIKPYVAKPGEHWLISRSDMQKTLTVVFRGTFGRTDTTKYNLNGTTVDVDRTLFPNDLVIPTPQPHAPQIYGGFQLSAAVHIPAAREALRELRSTYKDYSIIVVGHSLGAAVARLFSLHLSLTAPELKPTMTYAIAEPIATSKEFSDWALGKIGRDNYLRILSSDDVVPFLRPNGGKFGHARQARVLYFPDPDSPEGATLCPHDGHEDCGAKKLIRSRGWKHHNFLGGLIIATNMCDITEAKHTTQRLKFLFSRITE</sequence>
<reference evidence="3" key="1">
    <citation type="journal article" date="2018" name="Nat. Microbiol.">
        <title>Leveraging single-cell genomics to expand the fungal tree of life.</title>
        <authorList>
            <person name="Ahrendt S.R."/>
            <person name="Quandt C.A."/>
            <person name="Ciobanu D."/>
            <person name="Clum A."/>
            <person name="Salamov A."/>
            <person name="Andreopoulos B."/>
            <person name="Cheng J.F."/>
            <person name="Woyke T."/>
            <person name="Pelin A."/>
            <person name="Henrissat B."/>
            <person name="Reynolds N.K."/>
            <person name="Benny G.L."/>
            <person name="Smith M.E."/>
            <person name="James T.Y."/>
            <person name="Grigoriev I.V."/>
        </authorList>
    </citation>
    <scope>NUCLEOTIDE SEQUENCE [LARGE SCALE GENOMIC DNA]</scope>
    <source>
        <strain evidence="3">Benny S71-1</strain>
    </source>
</reference>
<proteinExistence type="predicted"/>
<dbReference type="PANTHER" id="PTHR45856">
    <property type="entry name" value="ALPHA/BETA-HYDROLASES SUPERFAMILY PROTEIN"/>
    <property type="match status" value="1"/>
</dbReference>
<dbReference type="CDD" id="cd00519">
    <property type="entry name" value="Lipase_3"/>
    <property type="match status" value="1"/>
</dbReference>
<dbReference type="OrthoDB" id="438440at2759"/>
<dbReference type="GO" id="GO:0016787">
    <property type="term" value="F:hydrolase activity"/>
    <property type="evidence" value="ECO:0007669"/>
    <property type="project" value="UniProtKB-KW"/>
</dbReference>
<dbReference type="EMBL" id="KZ989514">
    <property type="protein sequence ID" value="RKP26105.1"/>
    <property type="molecule type" value="Genomic_DNA"/>
</dbReference>
<protein>
    <submittedName>
        <fullName evidence="2">Alpha/Beta hydrolase protein</fullName>
    </submittedName>
</protein>
<keyword evidence="2" id="KW-0378">Hydrolase</keyword>
<gene>
    <name evidence="2" type="ORF">SYNPS1DRAFT_22061</name>
</gene>
<dbReference type="Pfam" id="PF01764">
    <property type="entry name" value="Lipase_3"/>
    <property type="match status" value="1"/>
</dbReference>
<dbReference type="AlphaFoldDB" id="A0A4P9Z1C6"/>
<dbReference type="SUPFAM" id="SSF53474">
    <property type="entry name" value="alpha/beta-Hydrolases"/>
    <property type="match status" value="1"/>
</dbReference>
<evidence type="ECO:0000259" key="1">
    <source>
        <dbReference type="Pfam" id="PF01764"/>
    </source>
</evidence>
<dbReference type="PANTHER" id="PTHR45856:SF25">
    <property type="entry name" value="FUNGAL LIPASE-LIKE DOMAIN-CONTAINING PROTEIN"/>
    <property type="match status" value="1"/>
</dbReference>
<evidence type="ECO:0000313" key="3">
    <source>
        <dbReference type="Proteomes" id="UP000278143"/>
    </source>
</evidence>
<dbReference type="Proteomes" id="UP000278143">
    <property type="component" value="Unassembled WGS sequence"/>
</dbReference>
<dbReference type="Gene3D" id="3.40.50.1820">
    <property type="entry name" value="alpha/beta hydrolase"/>
    <property type="match status" value="1"/>
</dbReference>
<dbReference type="InterPro" id="IPR002921">
    <property type="entry name" value="Fungal_lipase-type"/>
</dbReference>